<dbReference type="OrthoDB" id="1608148at2759"/>
<dbReference type="PANTHER" id="PTHR45650:SF14">
    <property type="entry name" value="GDSL ESTERASE_LIPASE 7-LIKE"/>
    <property type="match status" value="1"/>
</dbReference>
<dbReference type="SUPFAM" id="SSF52266">
    <property type="entry name" value="SGNH hydrolase"/>
    <property type="match status" value="1"/>
</dbReference>
<proteinExistence type="inferred from homology"/>
<dbReference type="GO" id="GO:0016788">
    <property type="term" value="F:hydrolase activity, acting on ester bonds"/>
    <property type="evidence" value="ECO:0007669"/>
    <property type="project" value="InterPro"/>
</dbReference>
<accession>A0A6A4NT30</accession>
<keyword evidence="9" id="KW-1185">Reference proteome</keyword>
<keyword evidence="4" id="KW-0732">Signal</keyword>
<gene>
    <name evidence="8" type="ORF">Lalb_Chr17g0338221</name>
</gene>
<evidence type="ECO:0000313" key="9">
    <source>
        <dbReference type="Proteomes" id="UP000447434"/>
    </source>
</evidence>
<reference evidence="9" key="1">
    <citation type="journal article" date="2020" name="Nat. Commun.">
        <title>Genome sequence of the cluster root forming white lupin.</title>
        <authorList>
            <person name="Hufnagel B."/>
            <person name="Marques A."/>
            <person name="Soriano A."/>
            <person name="Marques L."/>
            <person name="Divol F."/>
            <person name="Doumas P."/>
            <person name="Sallet E."/>
            <person name="Mancinotti D."/>
            <person name="Carrere S."/>
            <person name="Marande W."/>
            <person name="Arribat S."/>
            <person name="Keller J."/>
            <person name="Huneau C."/>
            <person name="Blein T."/>
            <person name="Aime D."/>
            <person name="Laguerre M."/>
            <person name="Taylor J."/>
            <person name="Schubert V."/>
            <person name="Nelson M."/>
            <person name="Geu-Flores F."/>
            <person name="Crespi M."/>
            <person name="Gallardo-Guerrero K."/>
            <person name="Delaux P.-M."/>
            <person name="Salse J."/>
            <person name="Berges H."/>
            <person name="Guyot R."/>
            <person name="Gouzy J."/>
            <person name="Peret B."/>
        </authorList>
    </citation>
    <scope>NUCLEOTIDE SEQUENCE [LARGE SCALE GENOMIC DNA]</scope>
    <source>
        <strain evidence="9">cv. Amiga</strain>
    </source>
</reference>
<dbReference type="InterPro" id="IPR051238">
    <property type="entry name" value="GDSL_esterase/lipase"/>
</dbReference>
<evidence type="ECO:0000256" key="4">
    <source>
        <dbReference type="ARBA" id="ARBA00022729"/>
    </source>
</evidence>
<dbReference type="Pfam" id="PF00657">
    <property type="entry name" value="Lipase_GDSL"/>
    <property type="match status" value="1"/>
</dbReference>
<dbReference type="GO" id="GO:0016042">
    <property type="term" value="P:lipid catabolic process"/>
    <property type="evidence" value="ECO:0007669"/>
    <property type="project" value="UniProtKB-KW"/>
</dbReference>
<comment type="caution">
    <text evidence="8">The sequence shown here is derived from an EMBL/GenBank/DDBJ whole genome shotgun (WGS) entry which is preliminary data.</text>
</comment>
<evidence type="ECO:0000256" key="7">
    <source>
        <dbReference type="ARBA" id="ARBA00023098"/>
    </source>
</evidence>
<dbReference type="InterPro" id="IPR001087">
    <property type="entry name" value="GDSL"/>
</dbReference>
<evidence type="ECO:0000313" key="8">
    <source>
        <dbReference type="EMBL" id="KAE9595383.1"/>
    </source>
</evidence>
<dbReference type="InterPro" id="IPR036514">
    <property type="entry name" value="SGNH_hydro_sf"/>
</dbReference>
<name>A0A6A4NT30_LUPAL</name>
<organism evidence="8 9">
    <name type="scientific">Lupinus albus</name>
    <name type="common">White lupine</name>
    <name type="synonym">Lupinus termis</name>
    <dbReference type="NCBI Taxonomy" id="3870"/>
    <lineage>
        <taxon>Eukaryota</taxon>
        <taxon>Viridiplantae</taxon>
        <taxon>Streptophyta</taxon>
        <taxon>Embryophyta</taxon>
        <taxon>Tracheophyta</taxon>
        <taxon>Spermatophyta</taxon>
        <taxon>Magnoliopsida</taxon>
        <taxon>eudicotyledons</taxon>
        <taxon>Gunneridae</taxon>
        <taxon>Pentapetalae</taxon>
        <taxon>rosids</taxon>
        <taxon>fabids</taxon>
        <taxon>Fabales</taxon>
        <taxon>Fabaceae</taxon>
        <taxon>Papilionoideae</taxon>
        <taxon>50 kb inversion clade</taxon>
        <taxon>genistoids sensu lato</taxon>
        <taxon>core genistoids</taxon>
        <taxon>Genisteae</taxon>
        <taxon>Lupinus</taxon>
    </lineage>
</organism>
<evidence type="ECO:0000256" key="2">
    <source>
        <dbReference type="ARBA" id="ARBA00008668"/>
    </source>
</evidence>
<comment type="similarity">
    <text evidence="2">Belongs to the 'GDSL' lipolytic enzyme family.</text>
</comment>
<evidence type="ECO:0000256" key="6">
    <source>
        <dbReference type="ARBA" id="ARBA00022963"/>
    </source>
</evidence>
<keyword evidence="3" id="KW-0964">Secreted</keyword>
<protein>
    <submittedName>
        <fullName evidence="8">Putative triacylglycerol lipase</fullName>
    </submittedName>
</protein>
<dbReference type="GO" id="GO:0005576">
    <property type="term" value="C:extracellular region"/>
    <property type="evidence" value="ECO:0007669"/>
    <property type="project" value="UniProtKB-SubCell"/>
</dbReference>
<dbReference type="InterPro" id="IPR035669">
    <property type="entry name" value="SGNH_plant_lipase-like"/>
</dbReference>
<evidence type="ECO:0000256" key="1">
    <source>
        <dbReference type="ARBA" id="ARBA00004613"/>
    </source>
</evidence>
<comment type="subcellular location">
    <subcellularLocation>
        <location evidence="1">Secreted</location>
    </subcellularLocation>
</comment>
<dbReference type="EMBL" id="WOCE01000017">
    <property type="protein sequence ID" value="KAE9595383.1"/>
    <property type="molecule type" value="Genomic_DNA"/>
</dbReference>
<dbReference type="Proteomes" id="UP000447434">
    <property type="component" value="Chromosome 17"/>
</dbReference>
<keyword evidence="7" id="KW-0443">Lipid metabolism</keyword>
<sequence length="344" mass="38939">MKTFKAFWFFSFIVLHVFFVKVDGVKSLVPALYVFGDSSVDAGNNNNLITHAKANIPPYGIDFNNNATGRFTNGKTFADFIAIKLGLPLQPPYLGISKSKRYQVITGINYASGACGILNDSRDGDCLSLDKQIEYFTSTVVNDLPKHKHLKNKYELKDHLSKSIYLISIGSNDYFLNYLKPEIRTYKYMNSEEFADYLIEQLSSKIKAIYNLGARKFVVGTVNQIGCSPNLYCNETINQMVKPCSDKLLMKVKEMEKKFSGSMFVSANGFNFFNKIKNDPKKYGFTNISKSCIQEGIPCANRKEYYFWDFGHITEAAVEIYANECFSGSKICFPNVKKLALVHL</sequence>
<dbReference type="Gene3D" id="3.40.50.1110">
    <property type="entry name" value="SGNH hydrolase"/>
    <property type="match status" value="1"/>
</dbReference>
<evidence type="ECO:0000256" key="3">
    <source>
        <dbReference type="ARBA" id="ARBA00022525"/>
    </source>
</evidence>
<dbReference type="PANTHER" id="PTHR45650">
    <property type="entry name" value="GDSL-LIKE LIPASE/ACYLHYDROLASE-RELATED"/>
    <property type="match status" value="1"/>
</dbReference>
<dbReference type="CDD" id="cd01837">
    <property type="entry name" value="SGNH_plant_lipase_like"/>
    <property type="match status" value="1"/>
</dbReference>
<dbReference type="AlphaFoldDB" id="A0A6A4NT30"/>
<keyword evidence="6" id="KW-0442">Lipid degradation</keyword>
<keyword evidence="5" id="KW-0378">Hydrolase</keyword>
<evidence type="ECO:0000256" key="5">
    <source>
        <dbReference type="ARBA" id="ARBA00022801"/>
    </source>
</evidence>